<dbReference type="RefSeq" id="WP_067595204.1">
    <property type="nucleotide sequence ID" value="NZ_LXSL01000032.1"/>
</dbReference>
<sequence>MKIIQPQTIASDLSKELDAAYYVSHLKPFKLARLTDEAKKLFNTSEAYIGYVTLGALAVFYDNLTDDQKLSAAEKKFDIARQCPHDAYVVDAFLFNSLARLHRREQAYALAERLFSLAGDMPERLYACFNRSCFTGQLNLMSRITDRLERLGKNVKEEREIIMALSASGVAEEHLRGLLVEAGRVMKQFNLFHSADRIDTDDNIAYLTLLAIPDSDPEAVADCDIAISRAKVRYALEHDLDLSKLVIGCELAGANL</sequence>
<reference evidence="2" key="1">
    <citation type="submission" date="2016-05" db="EMBL/GenBank/DDBJ databases">
        <title>Draft genome of Corynebacterium afermentans subsp. afermentans LCDC 88199T.</title>
        <authorList>
            <person name="Bernier A.-M."/>
            <person name="Bernard K."/>
        </authorList>
    </citation>
    <scope>NUCLEOTIDE SEQUENCE [LARGE SCALE GENOMIC DNA]</scope>
    <source>
        <strain evidence="2">NML02-A-017</strain>
    </source>
</reference>
<accession>A0A1A9RTQ6</accession>
<protein>
    <submittedName>
        <fullName evidence="1">Uncharacterized protein</fullName>
    </submittedName>
</protein>
<dbReference type="STRING" id="1795827.A7P95_10730"/>
<name>A0A1A9RTQ6_9NEIS</name>
<keyword evidence="2" id="KW-1185">Reference proteome</keyword>
<gene>
    <name evidence="1" type="ORF">A7P95_10730</name>
</gene>
<evidence type="ECO:0000313" key="2">
    <source>
        <dbReference type="Proteomes" id="UP000077885"/>
    </source>
</evidence>
<proteinExistence type="predicted"/>
<comment type="caution">
    <text evidence="1">The sequence shown here is derived from an EMBL/GenBank/DDBJ whole genome shotgun (WGS) entry which is preliminary data.</text>
</comment>
<dbReference type="EMBL" id="LXSL01000032">
    <property type="protein sequence ID" value="OAM26165.1"/>
    <property type="molecule type" value="Genomic_DNA"/>
</dbReference>
<dbReference type="AlphaFoldDB" id="A0A1A9RTQ6"/>
<dbReference type="Proteomes" id="UP000077885">
    <property type="component" value="Unassembled WGS sequence"/>
</dbReference>
<evidence type="ECO:0000313" key="1">
    <source>
        <dbReference type="EMBL" id="OAM26165.1"/>
    </source>
</evidence>
<organism evidence="1 2">
    <name type="scientific">Eikenella longinqua</name>
    <dbReference type="NCBI Taxonomy" id="1795827"/>
    <lineage>
        <taxon>Bacteria</taxon>
        <taxon>Pseudomonadati</taxon>
        <taxon>Pseudomonadota</taxon>
        <taxon>Betaproteobacteria</taxon>
        <taxon>Neisseriales</taxon>
        <taxon>Neisseriaceae</taxon>
        <taxon>Eikenella</taxon>
    </lineage>
</organism>